<gene>
    <name evidence="2" type="ORF">JGI1_01734</name>
</gene>
<name>A0A0S4NAL7_9BACT</name>
<evidence type="ECO:0000313" key="3">
    <source>
        <dbReference type="Proteomes" id="UP000320623"/>
    </source>
</evidence>
<proteinExistence type="predicted"/>
<protein>
    <submittedName>
        <fullName evidence="2">Por secretion system C-terminal sorting domain-containing protein</fullName>
    </submittedName>
</protein>
<dbReference type="STRING" id="1643428.GCA_001442855_01698"/>
<organism evidence="2 3">
    <name type="scientific">Candidatus Thermokryptus mobilis</name>
    <dbReference type="NCBI Taxonomy" id="1643428"/>
    <lineage>
        <taxon>Bacteria</taxon>
        <taxon>Pseudomonadati</taxon>
        <taxon>Candidatus Kryptoniota</taxon>
        <taxon>Candidatus Thermokryptus</taxon>
    </lineage>
</organism>
<dbReference type="Proteomes" id="UP000320623">
    <property type="component" value="Unassembled WGS sequence"/>
</dbReference>
<reference evidence="3" key="1">
    <citation type="submission" date="2015-11" db="EMBL/GenBank/DDBJ databases">
        <authorList>
            <person name="Varghese N."/>
        </authorList>
    </citation>
    <scope>NUCLEOTIDE SEQUENCE [LARGE SCALE GENOMIC DNA]</scope>
</reference>
<sequence>GFINIADVTGLADVLVENWAAVDVNDPVTGPRKFYENDGYNGTNADNNDRTAADVEGGDGTLDLMDLAVLEDAVTSGVWPSYAISAIAGLPASKINGGFGIGSGILAKVEGGSSFEKVATDVFVKFEVFNAGQKGSKIRVTVDNNSFDLRGLQIELTSSVLPGKLDVWSLPDASGLKVDWARNEFNKVVIIVYADGGKVLKSGSASYVTIVIPNVTREQILGAEPRVIASIKNVAYDVNYDVTEASGVVPLNYMLYQNYPNPFNPGTKIEFEVPEFSNVKLIIWNSLGQRVREIYSGAVDPNRYSVYWDGKDENGTSVASGIYFVTMYARSLEEQGREFTMTRKMILMK</sequence>
<dbReference type="InterPro" id="IPR025965">
    <property type="entry name" value="FlgD/Vpr_Ig-like"/>
</dbReference>
<evidence type="ECO:0000259" key="1">
    <source>
        <dbReference type="Pfam" id="PF13860"/>
    </source>
</evidence>
<dbReference type="Gene3D" id="2.60.40.4070">
    <property type="match status" value="1"/>
</dbReference>
<feature type="domain" description="FlgD/Vpr Ig-like" evidence="1">
    <location>
        <begin position="268"/>
        <end position="330"/>
    </location>
</feature>
<accession>A0A0S4NAL7</accession>
<dbReference type="AlphaFoldDB" id="A0A0S4NAL7"/>
<keyword evidence="3" id="KW-1185">Reference proteome</keyword>
<evidence type="ECO:0000313" key="2">
    <source>
        <dbReference type="EMBL" id="CUU07206.1"/>
    </source>
</evidence>
<dbReference type="RefSeq" id="WP_320415056.1">
    <property type="nucleotide sequence ID" value="NZ_FAOO01000012.1"/>
</dbReference>
<dbReference type="Pfam" id="PF13860">
    <property type="entry name" value="FlgD_ig"/>
    <property type="match status" value="1"/>
</dbReference>
<feature type="non-terminal residue" evidence="2">
    <location>
        <position position="1"/>
    </location>
</feature>
<dbReference type="EMBL" id="FAOO01000012">
    <property type="protein sequence ID" value="CUU07206.1"/>
    <property type="molecule type" value="Genomic_DNA"/>
</dbReference>